<evidence type="ECO:0000313" key="2">
    <source>
        <dbReference type="EMBL" id="EME54285.1"/>
    </source>
</evidence>
<comment type="caution">
    <text evidence="2">The sequence shown here is derived from an EMBL/GenBank/DDBJ whole genome shotgun (WGS) entry which is preliminary data.</text>
</comment>
<sequence>MPSFGGVGDGLDNAMMESFWSSMQIELLNRKRWKTRLELANAIFDYIEIFYNRQRRHSSLDYRTPIEHELLSEKNLIPA</sequence>
<dbReference type="PATRIC" id="fig|1278076.4.peg.4851"/>
<dbReference type="GO" id="GO:0015074">
    <property type="term" value="P:DNA integration"/>
    <property type="evidence" value="ECO:0007669"/>
    <property type="project" value="InterPro"/>
</dbReference>
<dbReference type="InterPro" id="IPR012337">
    <property type="entry name" value="RNaseH-like_sf"/>
</dbReference>
<dbReference type="Pfam" id="PF13683">
    <property type="entry name" value="rve_3"/>
    <property type="match status" value="1"/>
</dbReference>
<evidence type="ECO:0000313" key="3">
    <source>
        <dbReference type="Proteomes" id="UP000011731"/>
    </source>
</evidence>
<dbReference type="PANTHER" id="PTHR46889:SF4">
    <property type="entry name" value="TRANSPOSASE INSO FOR INSERTION SEQUENCE ELEMENT IS911B-RELATED"/>
    <property type="match status" value="1"/>
</dbReference>
<feature type="domain" description="Integrase catalytic" evidence="1">
    <location>
        <begin position="3"/>
        <end position="65"/>
    </location>
</feature>
<dbReference type="SUPFAM" id="SSF53098">
    <property type="entry name" value="Ribonuclease H-like"/>
    <property type="match status" value="1"/>
</dbReference>
<gene>
    <name evidence="2" type="ORF">G352_23666</name>
</gene>
<name>M2XYN6_9NOCA</name>
<dbReference type="PANTHER" id="PTHR46889">
    <property type="entry name" value="TRANSPOSASE INSF FOR INSERTION SEQUENCE IS3B-RELATED"/>
    <property type="match status" value="1"/>
</dbReference>
<keyword evidence="3" id="KW-1185">Reference proteome</keyword>
<dbReference type="InterPro" id="IPR001584">
    <property type="entry name" value="Integrase_cat-core"/>
</dbReference>
<reference evidence="2 3" key="1">
    <citation type="journal article" date="2013" name="Genome Announc.">
        <title>Draft Genome Sequence of Rhodococcus ruber Strain BKS 20-38.</title>
        <authorList>
            <person name="Bala M."/>
            <person name="Kumar S."/>
            <person name="Raghava G.P."/>
            <person name="Mayilraj S."/>
        </authorList>
    </citation>
    <scope>NUCLEOTIDE SEQUENCE [LARGE SCALE GENOMIC DNA]</scope>
    <source>
        <strain evidence="2 3">BKS 20-38</strain>
    </source>
</reference>
<accession>M2XYN6</accession>
<dbReference type="InterPro" id="IPR050900">
    <property type="entry name" value="Transposase_IS3/IS150/IS904"/>
</dbReference>
<evidence type="ECO:0000259" key="1">
    <source>
        <dbReference type="Pfam" id="PF13683"/>
    </source>
</evidence>
<dbReference type="EMBL" id="AOEX01000091">
    <property type="protein sequence ID" value="EME54285.1"/>
    <property type="molecule type" value="Genomic_DNA"/>
</dbReference>
<organism evidence="2 3">
    <name type="scientific">Rhodococcus ruber BKS 20-38</name>
    <dbReference type="NCBI Taxonomy" id="1278076"/>
    <lineage>
        <taxon>Bacteria</taxon>
        <taxon>Bacillati</taxon>
        <taxon>Actinomycetota</taxon>
        <taxon>Actinomycetes</taxon>
        <taxon>Mycobacteriales</taxon>
        <taxon>Nocardiaceae</taxon>
        <taxon>Rhodococcus</taxon>
    </lineage>
</organism>
<dbReference type="Proteomes" id="UP000011731">
    <property type="component" value="Unassembled WGS sequence"/>
</dbReference>
<protein>
    <submittedName>
        <fullName evidence="2">Transposase of ISAar24, IS3 family, IS3 group, orfB</fullName>
    </submittedName>
</protein>
<dbReference type="AlphaFoldDB" id="M2XYN6"/>
<proteinExistence type="predicted"/>